<keyword evidence="6 13" id="KW-0378">Hydrolase</keyword>
<feature type="transmembrane region" description="Helical" evidence="11">
    <location>
        <begin position="171"/>
        <end position="189"/>
    </location>
</feature>
<dbReference type="GO" id="GO:0008233">
    <property type="term" value="F:peptidase activity"/>
    <property type="evidence" value="ECO:0007669"/>
    <property type="project" value="UniProtKB-KW"/>
</dbReference>
<evidence type="ECO:0000256" key="2">
    <source>
        <dbReference type="ARBA" id="ARBA00022475"/>
    </source>
</evidence>
<evidence type="ECO:0000256" key="5">
    <source>
        <dbReference type="ARBA" id="ARBA00022723"/>
    </source>
</evidence>
<keyword evidence="10 11" id="KW-0472">Membrane</keyword>
<feature type="transmembrane region" description="Helical" evidence="11">
    <location>
        <begin position="209"/>
        <end position="236"/>
    </location>
</feature>
<name>A0ABM8UDN1_9GAMM</name>
<dbReference type="GO" id="GO:0006508">
    <property type="term" value="P:proteolysis"/>
    <property type="evidence" value="ECO:0007669"/>
    <property type="project" value="UniProtKB-KW"/>
</dbReference>
<feature type="domain" description="Peptidase M48" evidence="12">
    <location>
        <begin position="95"/>
        <end position="320"/>
    </location>
</feature>
<sequence length="647" mass="68945">MNFFERQAAARRASVRLVVLFALAVVAVVLAVDAMAWVVSGGSGGALVVATVLTLATIGLGSLYRLASLGGGGEAIAAQLGGTPVAADTTDPELRRLRNVVEEVAIASGVPVPGVYVLDHEAGINAFAAGHAAADAVVAVTRGALERLNRDELQGVVAHEFAHILNGDMRLNLRLVGVLFGISMLGLIGRHVLDFGRVGLQGRGHRRGAGVAVGVMVAAAAMIAIGWVGLLFARLIRAGVSRQRERLADASAVQFTRQPAGLAGALKKIGGLPDGSVLASTGDAEEVSHMLFGDGLGFGGRMAEWFATHPPLVERIQALEPSFSDRQLALLSRRWKDQPPHGLEEDLHLGLATHDPLPPAHAERGIVAGQVSAHVGNPDEDDHHRADVVMGELGEPLRALARDRDRAIALVLGVLVDPRTDVAQRQLFGIAARLGEAVATDVRGLYERHLAHLHPMLRLPLVELSFPVLRRRPRPQLELLLDTVEAMSTADGEVSLFEYCLGRLLTVQLRESLAPARYASFGRRKPGTLVDEITVLLTVAAHAGHADEVSARHAFLAGMQHILPHHQARYRAPAQPVQALEQVWPSLDLLHPMAKKLLVEAVTIAASHDGRVSVAEAELLRTICAILHCPLPPLLGAAYGQADRIRH</sequence>
<organism evidence="13 14">
    <name type="scientific">Novilysobacter luteus</name>
    <dbReference type="NCBI Taxonomy" id="2822368"/>
    <lineage>
        <taxon>Bacteria</taxon>
        <taxon>Pseudomonadati</taxon>
        <taxon>Pseudomonadota</taxon>
        <taxon>Gammaproteobacteria</taxon>
        <taxon>Lysobacterales</taxon>
        <taxon>Lysobacteraceae</taxon>
        <taxon>Novilysobacter</taxon>
    </lineage>
</organism>
<dbReference type="Gene3D" id="3.30.2010.10">
    <property type="entry name" value="Metalloproteases ('zincins'), catalytic domain"/>
    <property type="match status" value="1"/>
</dbReference>
<evidence type="ECO:0000256" key="10">
    <source>
        <dbReference type="ARBA" id="ARBA00023136"/>
    </source>
</evidence>
<evidence type="ECO:0000256" key="8">
    <source>
        <dbReference type="ARBA" id="ARBA00022989"/>
    </source>
</evidence>
<evidence type="ECO:0000259" key="12">
    <source>
        <dbReference type="Pfam" id="PF01435"/>
    </source>
</evidence>
<dbReference type="EC" id="3.4.24.-" evidence="13"/>
<dbReference type="PANTHER" id="PTHR43221">
    <property type="entry name" value="PROTEASE HTPX"/>
    <property type="match status" value="1"/>
</dbReference>
<gene>
    <name evidence="13" type="primary">htpX_1</name>
    <name evidence="13" type="ORF">LYB30171_00741</name>
</gene>
<keyword evidence="9" id="KW-0482">Metalloprotease</keyword>
<keyword evidence="7" id="KW-0862">Zinc</keyword>
<evidence type="ECO:0000256" key="11">
    <source>
        <dbReference type="SAM" id="Phobius"/>
    </source>
</evidence>
<evidence type="ECO:0000256" key="4">
    <source>
        <dbReference type="ARBA" id="ARBA00022692"/>
    </source>
</evidence>
<feature type="transmembrane region" description="Helical" evidence="11">
    <location>
        <begin position="46"/>
        <end position="64"/>
    </location>
</feature>
<keyword evidence="3 13" id="KW-0645">Protease</keyword>
<dbReference type="RefSeq" id="WP_215219708.1">
    <property type="nucleotide sequence ID" value="NZ_OU015430.1"/>
</dbReference>
<evidence type="ECO:0000313" key="13">
    <source>
        <dbReference type="EMBL" id="CAG4970460.1"/>
    </source>
</evidence>
<evidence type="ECO:0000256" key="1">
    <source>
        <dbReference type="ARBA" id="ARBA00001947"/>
    </source>
</evidence>
<comment type="cofactor">
    <cofactor evidence="1">
        <name>Zn(2+)</name>
        <dbReference type="ChEBI" id="CHEBI:29105"/>
    </cofactor>
</comment>
<dbReference type="Pfam" id="PF01435">
    <property type="entry name" value="Peptidase_M48"/>
    <property type="match status" value="1"/>
</dbReference>
<dbReference type="EMBL" id="OU015430">
    <property type="protein sequence ID" value="CAG4970460.1"/>
    <property type="molecule type" value="Genomic_DNA"/>
</dbReference>
<dbReference type="InterPro" id="IPR001915">
    <property type="entry name" value="Peptidase_M48"/>
</dbReference>
<evidence type="ECO:0000256" key="7">
    <source>
        <dbReference type="ARBA" id="ARBA00022833"/>
    </source>
</evidence>
<evidence type="ECO:0000313" key="14">
    <source>
        <dbReference type="Proteomes" id="UP000680116"/>
    </source>
</evidence>
<keyword evidence="4 11" id="KW-0812">Transmembrane</keyword>
<evidence type="ECO:0000256" key="3">
    <source>
        <dbReference type="ARBA" id="ARBA00022670"/>
    </source>
</evidence>
<keyword evidence="2" id="KW-1003">Cell membrane</keyword>
<dbReference type="Proteomes" id="UP000680116">
    <property type="component" value="Chromosome"/>
</dbReference>
<reference evidence="13 14" key="1">
    <citation type="submission" date="2021-04" db="EMBL/GenBank/DDBJ databases">
        <authorList>
            <person name="Rodrigo-Torres L."/>
            <person name="Arahal R. D."/>
            <person name="Lucena T."/>
        </authorList>
    </citation>
    <scope>NUCLEOTIDE SEQUENCE [LARGE SCALE GENOMIC DNA]</scope>
    <source>
        <strain evidence="13 14">CECT 30171</strain>
    </source>
</reference>
<keyword evidence="8 11" id="KW-1133">Transmembrane helix</keyword>
<protein>
    <submittedName>
        <fullName evidence="13">Protease HtpX</fullName>
        <ecNumber evidence="13">3.4.24.-</ecNumber>
    </submittedName>
</protein>
<dbReference type="PANTHER" id="PTHR43221:SF2">
    <property type="entry name" value="PROTEASE HTPX HOMOLOG"/>
    <property type="match status" value="1"/>
</dbReference>
<evidence type="ECO:0000256" key="6">
    <source>
        <dbReference type="ARBA" id="ARBA00022801"/>
    </source>
</evidence>
<accession>A0ABM8UDN1</accession>
<keyword evidence="14" id="KW-1185">Reference proteome</keyword>
<evidence type="ECO:0000256" key="9">
    <source>
        <dbReference type="ARBA" id="ARBA00023049"/>
    </source>
</evidence>
<proteinExistence type="predicted"/>
<dbReference type="InterPro" id="IPR050083">
    <property type="entry name" value="HtpX_protease"/>
</dbReference>
<keyword evidence="5" id="KW-0479">Metal-binding</keyword>